<dbReference type="Proteomes" id="UP000033608">
    <property type="component" value="Unassembled WGS sequence"/>
</dbReference>
<dbReference type="EMBL" id="FQVC01000017">
    <property type="protein sequence ID" value="SHF91868.1"/>
    <property type="molecule type" value="Genomic_DNA"/>
</dbReference>
<evidence type="ECO:0000313" key="8">
    <source>
        <dbReference type="EMBL" id="SHF91868.1"/>
    </source>
</evidence>
<dbReference type="OrthoDB" id="9811314at2"/>
<name>A0A0F5LP62_9HYPH</name>
<gene>
    <name evidence="8" type="ORF">SAMN02745223_03890</name>
    <name evidence="7" type="ORF">VW29_12105</name>
</gene>
<dbReference type="InterPro" id="IPR001431">
    <property type="entry name" value="Pept_M16_Zn_BS"/>
</dbReference>
<dbReference type="PANTHER" id="PTHR11851">
    <property type="entry name" value="METALLOPROTEASE"/>
    <property type="match status" value="1"/>
</dbReference>
<feature type="domain" description="Peptidase M16 N-terminal" evidence="5">
    <location>
        <begin position="14"/>
        <end position="160"/>
    </location>
</feature>
<evidence type="ECO:0000259" key="5">
    <source>
        <dbReference type="Pfam" id="PF00675"/>
    </source>
</evidence>
<comment type="similarity">
    <text evidence="2 4">Belongs to the peptidase M16 family.</text>
</comment>
<accession>A0A0F5LP62</accession>
<dbReference type="Pfam" id="PF05193">
    <property type="entry name" value="Peptidase_M16_C"/>
    <property type="match status" value="1"/>
</dbReference>
<evidence type="ECO:0000256" key="4">
    <source>
        <dbReference type="RuleBase" id="RU004447"/>
    </source>
</evidence>
<dbReference type="Pfam" id="PF00675">
    <property type="entry name" value="Peptidase_M16"/>
    <property type="match status" value="1"/>
</dbReference>
<dbReference type="InterPro" id="IPR007863">
    <property type="entry name" value="Peptidase_M16_C"/>
</dbReference>
<dbReference type="FunFam" id="3.30.830.10:FF:000008">
    <property type="entry name" value="Mitochondrial-processing peptidase subunit beta"/>
    <property type="match status" value="1"/>
</dbReference>
<evidence type="ECO:0000256" key="1">
    <source>
        <dbReference type="ARBA" id="ARBA00001947"/>
    </source>
</evidence>
<organism evidence="7 9">
    <name type="scientific">Devosia limi DSM 17137</name>
    <dbReference type="NCBI Taxonomy" id="1121477"/>
    <lineage>
        <taxon>Bacteria</taxon>
        <taxon>Pseudomonadati</taxon>
        <taxon>Pseudomonadota</taxon>
        <taxon>Alphaproteobacteria</taxon>
        <taxon>Hyphomicrobiales</taxon>
        <taxon>Devosiaceae</taxon>
        <taxon>Devosia</taxon>
    </lineage>
</organism>
<comment type="cofactor">
    <cofactor evidence="1">
        <name>Zn(2+)</name>
        <dbReference type="ChEBI" id="CHEBI:29105"/>
    </cofactor>
</comment>
<dbReference type="GO" id="GO:0006508">
    <property type="term" value="P:proteolysis"/>
    <property type="evidence" value="ECO:0007669"/>
    <property type="project" value="InterPro"/>
</dbReference>
<evidence type="ECO:0000256" key="3">
    <source>
        <dbReference type="ARBA" id="ARBA00023049"/>
    </source>
</evidence>
<dbReference type="Gene3D" id="3.30.830.10">
    <property type="entry name" value="Metalloenzyme, LuxS/M16 peptidase-like"/>
    <property type="match status" value="2"/>
</dbReference>
<keyword evidence="3" id="KW-0482">Metalloprotease</keyword>
<reference evidence="7 9" key="1">
    <citation type="submission" date="2015-03" db="EMBL/GenBank/DDBJ databases">
        <authorList>
            <person name="Hassan Y.I."/>
            <person name="Lepp D."/>
            <person name="Zhou T."/>
        </authorList>
    </citation>
    <scope>NUCLEOTIDE SEQUENCE [LARGE SCALE GENOMIC DNA]</scope>
    <source>
        <strain evidence="7 9">DSM 17137</strain>
    </source>
</reference>
<evidence type="ECO:0000259" key="6">
    <source>
        <dbReference type="Pfam" id="PF05193"/>
    </source>
</evidence>
<keyword evidence="3" id="KW-0645">Protease</keyword>
<feature type="domain" description="Peptidase M16 C-terminal" evidence="6">
    <location>
        <begin position="166"/>
        <end position="337"/>
    </location>
</feature>
<dbReference type="SUPFAM" id="SSF63411">
    <property type="entry name" value="LuxS/MPP-like metallohydrolase"/>
    <property type="match status" value="2"/>
</dbReference>
<evidence type="ECO:0000313" key="10">
    <source>
        <dbReference type="Proteomes" id="UP000184533"/>
    </source>
</evidence>
<dbReference type="STRING" id="1121477.SAMN02745223_03890"/>
<dbReference type="InterPro" id="IPR011249">
    <property type="entry name" value="Metalloenz_LuxS/M16"/>
</dbReference>
<dbReference type="GO" id="GO:0046872">
    <property type="term" value="F:metal ion binding"/>
    <property type="evidence" value="ECO:0007669"/>
    <property type="project" value="InterPro"/>
</dbReference>
<dbReference type="InterPro" id="IPR011765">
    <property type="entry name" value="Pept_M16_N"/>
</dbReference>
<dbReference type="Proteomes" id="UP000184533">
    <property type="component" value="Unassembled WGS sequence"/>
</dbReference>
<evidence type="ECO:0000313" key="9">
    <source>
        <dbReference type="Proteomes" id="UP000033608"/>
    </source>
</evidence>
<evidence type="ECO:0000313" key="7">
    <source>
        <dbReference type="EMBL" id="KKB84115.1"/>
    </source>
</evidence>
<reference evidence="8 10" key="2">
    <citation type="submission" date="2016-11" db="EMBL/GenBank/DDBJ databases">
        <authorList>
            <person name="Jaros S."/>
            <person name="Januszkiewicz K."/>
            <person name="Wedrychowicz H."/>
        </authorList>
    </citation>
    <scope>NUCLEOTIDE SEQUENCE [LARGE SCALE GENOMIC DNA]</scope>
    <source>
        <strain evidence="8 10">DSM 17137</strain>
    </source>
</reference>
<dbReference type="InterPro" id="IPR050361">
    <property type="entry name" value="MPP/UQCRC_Complex"/>
</dbReference>
<dbReference type="PATRIC" id="fig|1121477.3.peg.3575"/>
<proteinExistence type="inferred from homology"/>
<evidence type="ECO:0000256" key="2">
    <source>
        <dbReference type="ARBA" id="ARBA00007261"/>
    </source>
</evidence>
<dbReference type="PANTHER" id="PTHR11851:SF49">
    <property type="entry name" value="MITOCHONDRIAL-PROCESSING PEPTIDASE SUBUNIT ALPHA"/>
    <property type="match status" value="1"/>
</dbReference>
<dbReference type="EMBL" id="LAJF01000083">
    <property type="protein sequence ID" value="KKB84115.1"/>
    <property type="molecule type" value="Genomic_DNA"/>
</dbReference>
<dbReference type="PROSITE" id="PS00143">
    <property type="entry name" value="INSULINASE"/>
    <property type="match status" value="1"/>
</dbReference>
<protein>
    <submittedName>
        <fullName evidence="7">Peptidase M16</fullName>
    </submittedName>
    <submittedName>
        <fullName evidence="8">Predicted Zn-dependent peptidase</fullName>
    </submittedName>
</protein>
<sequence length="420" mass="45746">MSVRSTTLDNGMVVLTDDMPHLESASLGVWVKAGARSERRAEHGVSHLLEHMAFKGTKSRTALQIAEAIENVGGDLNAATSIEHTGYFARVLKDDVVLAADILADILQNSQFDENELEREQQVIVQEIGAARDNPDDHVFDLFQAAAFPEQPIGRTILGTVDSVRDFSADTIRKYMNRNYVGDHMVLAAAGNIDHDGLVEVAQQRFAELKPNGAPAPQRAEYRGGEERLVSEHEQAHIVIGFEGRAYNSDGFYAAQVLASILGGGMSSRLFQEVREKRGLCYSVYSFHWAFADSGVFGVAAATGEDEVGDLVPVVLDELKRATETITDEEVIRVRNQIRAGLLMSLESPSARAGQLARQQILWGRPIPMAETVERIGRITAKRVQEVAEQIFTAGTPTLAGIGPIGNLVDAGAIGDMLKR</sequence>
<keyword evidence="3" id="KW-0378">Hydrolase</keyword>
<dbReference type="GO" id="GO:0004222">
    <property type="term" value="F:metalloendopeptidase activity"/>
    <property type="evidence" value="ECO:0007669"/>
    <property type="project" value="InterPro"/>
</dbReference>
<dbReference type="AlphaFoldDB" id="A0A0F5LP62"/>
<dbReference type="RefSeq" id="WP_046135517.1">
    <property type="nucleotide sequence ID" value="NZ_FQVC01000017.1"/>
</dbReference>
<keyword evidence="9" id="KW-1185">Reference proteome</keyword>